<protein>
    <submittedName>
        <fullName evidence="2">Dehydration-responsive element-binding protein 3</fullName>
    </submittedName>
</protein>
<accession>A0ABD1X0Z0</accession>
<dbReference type="PANTHER" id="PTHR31985">
    <property type="entry name" value="ETHYLENE-RESPONSIVE TRANSCRIPTION FACTOR ERF042-RELATED"/>
    <property type="match status" value="1"/>
</dbReference>
<dbReference type="AlphaFoldDB" id="A0ABD1X0Z0"/>
<gene>
    <name evidence="2" type="ORF">Fot_00333</name>
</gene>
<dbReference type="PANTHER" id="PTHR31985:SF292">
    <property type="entry name" value="AP2_ERF DOMAIN-CONTAINING PROTEIN"/>
    <property type="match status" value="1"/>
</dbReference>
<proteinExistence type="inferred from homology"/>
<evidence type="ECO:0000256" key="1">
    <source>
        <dbReference type="ARBA" id="ARBA00024343"/>
    </source>
</evidence>
<organism evidence="2 3">
    <name type="scientific">Forsythia ovata</name>
    <dbReference type="NCBI Taxonomy" id="205694"/>
    <lineage>
        <taxon>Eukaryota</taxon>
        <taxon>Viridiplantae</taxon>
        <taxon>Streptophyta</taxon>
        <taxon>Embryophyta</taxon>
        <taxon>Tracheophyta</taxon>
        <taxon>Spermatophyta</taxon>
        <taxon>Magnoliopsida</taxon>
        <taxon>eudicotyledons</taxon>
        <taxon>Gunneridae</taxon>
        <taxon>Pentapetalae</taxon>
        <taxon>asterids</taxon>
        <taxon>lamiids</taxon>
        <taxon>Lamiales</taxon>
        <taxon>Oleaceae</taxon>
        <taxon>Forsythieae</taxon>
        <taxon>Forsythia</taxon>
    </lineage>
</organism>
<name>A0ABD1X0Z0_9LAMI</name>
<sequence>MAVRAHDVAAVAIKGSNAILNFLEISNLLLHPASCSPHDVQATATTKDAYMDHLHPNQPEVTSSLPSMTSSSSSLSLVLTVTSSPVYSKDISTESGDVSAQEELSEIVELPSLEASYDSLEATPAMDFMFVEDKGCDYNHSWLHTTLENCEFFGDNMIENMFSGNFESHWLHLKFLIRLCQSSIIIAHSNTI</sequence>
<dbReference type="EMBL" id="JBFOLJ010000001">
    <property type="protein sequence ID" value="KAL2555594.1"/>
    <property type="molecule type" value="Genomic_DNA"/>
</dbReference>
<evidence type="ECO:0000313" key="2">
    <source>
        <dbReference type="EMBL" id="KAL2555594.1"/>
    </source>
</evidence>
<evidence type="ECO:0000313" key="3">
    <source>
        <dbReference type="Proteomes" id="UP001604277"/>
    </source>
</evidence>
<keyword evidence="3" id="KW-1185">Reference proteome</keyword>
<dbReference type="InterPro" id="IPR051032">
    <property type="entry name" value="AP2/ERF_TF_ERF_subfamily"/>
</dbReference>
<dbReference type="Proteomes" id="UP001604277">
    <property type="component" value="Unassembled WGS sequence"/>
</dbReference>
<reference evidence="3" key="1">
    <citation type="submission" date="2024-07" db="EMBL/GenBank/DDBJ databases">
        <title>Two chromosome-level genome assemblies of Korean endemic species Abeliophyllum distichum and Forsythia ovata (Oleaceae).</title>
        <authorList>
            <person name="Jang H."/>
        </authorList>
    </citation>
    <scope>NUCLEOTIDE SEQUENCE [LARGE SCALE GENOMIC DNA]</scope>
</reference>
<comment type="similarity">
    <text evidence="1">Belongs to the AP2/ERF transcription factor family. ERF subfamily.</text>
</comment>
<comment type="caution">
    <text evidence="2">The sequence shown here is derived from an EMBL/GenBank/DDBJ whole genome shotgun (WGS) entry which is preliminary data.</text>
</comment>